<dbReference type="Gene3D" id="1.25.40.90">
    <property type="match status" value="1"/>
</dbReference>
<accession>A0AA36HCF0</accession>
<dbReference type="InterPro" id="IPR008942">
    <property type="entry name" value="ENTH_VHS"/>
</dbReference>
<evidence type="ECO:0000313" key="2">
    <source>
        <dbReference type="Proteomes" id="UP001176961"/>
    </source>
</evidence>
<dbReference type="EMBL" id="CATQJL010000316">
    <property type="protein sequence ID" value="CAJ0608117.1"/>
    <property type="molecule type" value="Genomic_DNA"/>
</dbReference>
<proteinExistence type="predicted"/>
<comment type="caution">
    <text evidence="1">The sequence shown here is derived from an EMBL/GenBank/DDBJ whole genome shotgun (WGS) entry which is preliminary data.</text>
</comment>
<sequence>MPKFEENDHGRLCLVYLAEKVWRKIAVKKGLLEYFTVFFLAAVHGTINPPPLDQQLLLKAMNKTGMFQSKIDQFLKIFADRGTSNEQKHEAAKAFISSLANKKVKQATQKVFDDIKATQDIAAMVLNKTEETLAPLLGPNIALLDLICDAAKGNYTKCFPPAIRAIALQAAEQAGKSQTKSALNTLLEWERQKGADLDKMHKFFASM</sequence>
<keyword evidence="2" id="KW-1185">Reference proteome</keyword>
<reference evidence="1" key="1">
    <citation type="submission" date="2023-07" db="EMBL/GenBank/DDBJ databases">
        <authorList>
            <consortium name="CYATHOMIX"/>
        </authorList>
    </citation>
    <scope>NUCLEOTIDE SEQUENCE</scope>
    <source>
        <strain evidence="1">N/A</strain>
    </source>
</reference>
<name>A0AA36HCF0_CYLNA</name>
<gene>
    <name evidence="1" type="ORF">CYNAS_LOCUS20100</name>
</gene>
<protein>
    <submittedName>
        <fullName evidence="1">Uncharacterized protein</fullName>
    </submittedName>
</protein>
<dbReference type="Proteomes" id="UP001176961">
    <property type="component" value="Unassembled WGS sequence"/>
</dbReference>
<dbReference type="AlphaFoldDB" id="A0AA36HCF0"/>
<evidence type="ECO:0000313" key="1">
    <source>
        <dbReference type="EMBL" id="CAJ0608117.1"/>
    </source>
</evidence>
<organism evidence="1 2">
    <name type="scientific">Cylicocyclus nassatus</name>
    <name type="common">Nematode worm</name>
    <dbReference type="NCBI Taxonomy" id="53992"/>
    <lineage>
        <taxon>Eukaryota</taxon>
        <taxon>Metazoa</taxon>
        <taxon>Ecdysozoa</taxon>
        <taxon>Nematoda</taxon>
        <taxon>Chromadorea</taxon>
        <taxon>Rhabditida</taxon>
        <taxon>Rhabditina</taxon>
        <taxon>Rhabditomorpha</taxon>
        <taxon>Strongyloidea</taxon>
        <taxon>Strongylidae</taxon>
        <taxon>Cylicocyclus</taxon>
    </lineage>
</organism>